<organism evidence="15 16">
    <name type="scientific">Brevirhabdus pacifica</name>
    <dbReference type="NCBI Taxonomy" id="1267768"/>
    <lineage>
        <taxon>Bacteria</taxon>
        <taxon>Pseudomonadati</taxon>
        <taxon>Pseudomonadota</taxon>
        <taxon>Alphaproteobacteria</taxon>
        <taxon>Rhodobacterales</taxon>
        <taxon>Paracoccaceae</taxon>
        <taxon>Brevirhabdus</taxon>
    </lineage>
</organism>
<reference evidence="15 16" key="1">
    <citation type="submission" date="2017-01" db="EMBL/GenBank/DDBJ databases">
        <title>Genomic analysis of Xuhuaishuia manganoxidans DY6-4.</title>
        <authorList>
            <person name="Wang X."/>
        </authorList>
    </citation>
    <scope>NUCLEOTIDE SEQUENCE [LARGE SCALE GENOMIC DNA]</scope>
    <source>
        <strain evidence="15 16">DY6-4</strain>
    </source>
</reference>
<evidence type="ECO:0000313" key="16">
    <source>
        <dbReference type="Proteomes" id="UP000187266"/>
    </source>
</evidence>
<feature type="compositionally biased region" description="Polar residues" evidence="14">
    <location>
        <begin position="1"/>
        <end position="11"/>
    </location>
</feature>
<accession>A0A2M9DAR6</accession>
<dbReference type="InterPro" id="IPR048539">
    <property type="entry name" value="CsoSCA_cat"/>
</dbReference>
<dbReference type="STRING" id="1267768.BV394_09890"/>
<evidence type="ECO:0000256" key="6">
    <source>
        <dbReference type="ARBA" id="ARBA00023300"/>
    </source>
</evidence>
<evidence type="ECO:0000256" key="8">
    <source>
        <dbReference type="ARBA" id="ARBA00023669"/>
    </source>
</evidence>
<dbReference type="AlphaFoldDB" id="A0A1U7DJC5"/>
<evidence type="ECO:0000256" key="9">
    <source>
        <dbReference type="ARBA" id="ARBA00024021"/>
    </source>
</evidence>
<evidence type="ECO:0000256" key="4">
    <source>
        <dbReference type="ARBA" id="ARBA00022833"/>
    </source>
</evidence>
<evidence type="ECO:0000256" key="1">
    <source>
        <dbReference type="ARBA" id="ARBA00001947"/>
    </source>
</evidence>
<dbReference type="Proteomes" id="UP000187266">
    <property type="component" value="Chromosome"/>
</dbReference>
<evidence type="ECO:0000256" key="7">
    <source>
        <dbReference type="ARBA" id="ARBA00023587"/>
    </source>
</evidence>
<comment type="subcellular location">
    <subcellularLocation>
        <location evidence="7">Carboxysome</location>
    </subcellularLocation>
</comment>
<keyword evidence="5" id="KW-0456">Lyase</keyword>
<dbReference type="Pfam" id="PF20687">
    <property type="entry name" value="CsoSCA_N"/>
    <property type="match status" value="1"/>
</dbReference>
<evidence type="ECO:0000256" key="13">
    <source>
        <dbReference type="NCBIfam" id="TIGR02701"/>
    </source>
</evidence>
<dbReference type="Gene3D" id="1.20.120.1310">
    <property type="entry name" value="Carboxysome Shell Carbonic Anhydrase, N-terminal helical domain"/>
    <property type="match status" value="1"/>
</dbReference>
<evidence type="ECO:0000256" key="14">
    <source>
        <dbReference type="SAM" id="MobiDB-lite"/>
    </source>
</evidence>
<evidence type="ECO:0000256" key="11">
    <source>
        <dbReference type="ARBA" id="ARBA00024446"/>
    </source>
</evidence>
<dbReference type="InterPro" id="IPR043065">
    <property type="entry name" value="CsoSCA_N_sf"/>
</dbReference>
<keyword evidence="16" id="KW-1185">Reference proteome</keyword>
<dbReference type="GO" id="GO:0031470">
    <property type="term" value="C:carboxysome"/>
    <property type="evidence" value="ECO:0007669"/>
    <property type="project" value="UniProtKB-SubCell"/>
</dbReference>
<evidence type="ECO:0000313" key="15">
    <source>
        <dbReference type="EMBL" id="APX89989.1"/>
    </source>
</evidence>
<keyword evidence="11" id="KW-1283">Bacterial microcompartment</keyword>
<dbReference type="NCBIfam" id="TIGR02701">
    <property type="entry name" value="shell_carb_anhy"/>
    <property type="match status" value="1"/>
</dbReference>
<dbReference type="GO" id="GO:0004089">
    <property type="term" value="F:carbonate dehydratase activity"/>
    <property type="evidence" value="ECO:0007669"/>
    <property type="project" value="UniProtKB-UniRule"/>
</dbReference>
<evidence type="ECO:0000256" key="12">
    <source>
        <dbReference type="ARBA" id="ARBA00048348"/>
    </source>
</evidence>
<dbReference type="InterPro" id="IPR048619">
    <property type="entry name" value="CsoSCA_N"/>
</dbReference>
<sequence>MMSAIHTSSGPNKAWRASWVPMAQKARPRSTPSRPALSLSVGGGSHPFAEPAIALDLDRREQEVESSFARLSETLRDLAPRQFEDDFPALAVARLRAIGVDADPDWFHAHWTRPLDMGAIHARAASRLFATLVQSGTERDRYASDDGEPVAELIRRWGFHAVDITPCADGRLAGLLGAVLRIPLSIVTARKSFAGAMFNVAQNLHEWEEVELNRHRRGLPNAPDAGTRFLKVGVYHYSSVDPAHDGCAAHGSDTCRAMTALHGRLLEFQAAAQAMHGAGDEIALLLIGLDTDTDAIRVHVPDASGAMDDNRFVDAADLYQTTRDMPRDAAKDAVREAVARAAGVHADDAGTEGMRWFCGYLLKNNIAQVDAVLQKYHGPYPEAGHAEKLIVIGDPVDDVQLRNLAFQAQMNSVEEGAQDLKVGLHILAGQSSANVPVLVLRDFDPEIPGDDRAAAEVADRMRAAVLAMETEARVTVEAALRPGTGGALEFLEART</sequence>
<keyword evidence="8" id="KW-1282">Carboxysome</keyword>
<comment type="cofactor">
    <cofactor evidence="1">
        <name>Zn(2+)</name>
        <dbReference type="ChEBI" id="CHEBI:29105"/>
    </cofactor>
</comment>
<gene>
    <name evidence="15" type="ORF">BV394_09890</name>
</gene>
<keyword evidence="4" id="KW-0862">Zinc</keyword>
<comment type="similarity">
    <text evidence="9">Belongs to the beta-class carbonic anhydrase family. CsoSCA subfamily.</text>
</comment>
<evidence type="ECO:0000256" key="3">
    <source>
        <dbReference type="ARBA" id="ARBA00022723"/>
    </source>
</evidence>
<accession>A0A1U7DJC5</accession>
<evidence type="ECO:0000256" key="10">
    <source>
        <dbReference type="ARBA" id="ARBA00024121"/>
    </source>
</evidence>
<evidence type="ECO:0000256" key="2">
    <source>
        <dbReference type="ARBA" id="ARBA00012925"/>
    </source>
</evidence>
<name>A0A1U7DJC5_9RHOB</name>
<protein>
    <recommendedName>
        <fullName evidence="10 13">Carboxysome shell carbonic anhydrase</fullName>
        <ecNumber evidence="2 13">4.2.1.1</ecNumber>
    </recommendedName>
</protein>
<dbReference type="Pfam" id="PF08936">
    <property type="entry name" value="CsoSCA_C"/>
    <property type="match status" value="1"/>
</dbReference>
<dbReference type="InterPro" id="IPR014074">
    <property type="entry name" value="Carboxysome_shell_carb_anhy"/>
</dbReference>
<dbReference type="EC" id="4.2.1.1" evidence="2 13"/>
<keyword evidence="6" id="KW-0120">Carbon dioxide fixation</keyword>
<comment type="catalytic activity">
    <reaction evidence="12">
        <text>hydrogencarbonate + H(+) = CO2 + H2O</text>
        <dbReference type="Rhea" id="RHEA:10748"/>
        <dbReference type="ChEBI" id="CHEBI:15377"/>
        <dbReference type="ChEBI" id="CHEBI:15378"/>
        <dbReference type="ChEBI" id="CHEBI:16526"/>
        <dbReference type="ChEBI" id="CHEBI:17544"/>
        <dbReference type="EC" id="4.2.1.1"/>
    </reaction>
</comment>
<dbReference type="EMBL" id="CP019124">
    <property type="protein sequence ID" value="APX89989.1"/>
    <property type="molecule type" value="Genomic_DNA"/>
</dbReference>
<dbReference type="InterPro" id="IPR048620">
    <property type="entry name" value="CsoSCA_C"/>
</dbReference>
<dbReference type="InterPro" id="IPR043066">
    <property type="entry name" value="CsoSCA_C_sf"/>
</dbReference>
<dbReference type="GO" id="GO:0015977">
    <property type="term" value="P:carbon fixation"/>
    <property type="evidence" value="ECO:0007669"/>
    <property type="project" value="UniProtKB-UniRule"/>
</dbReference>
<keyword evidence="3" id="KW-0479">Metal-binding</keyword>
<evidence type="ECO:0000256" key="5">
    <source>
        <dbReference type="ARBA" id="ARBA00023239"/>
    </source>
</evidence>
<dbReference type="GO" id="GO:0046872">
    <property type="term" value="F:metal ion binding"/>
    <property type="evidence" value="ECO:0007669"/>
    <property type="project" value="UniProtKB-KW"/>
</dbReference>
<dbReference type="Pfam" id="PF20686">
    <property type="entry name" value="CsoSCA_cat"/>
    <property type="match status" value="1"/>
</dbReference>
<proteinExistence type="inferred from homology"/>
<dbReference type="Gene3D" id="3.30.1330.140">
    <property type="entry name" value="Carboxysome Shell Carbonic Anhydrase, C-terminal domain"/>
    <property type="match status" value="1"/>
</dbReference>
<feature type="region of interest" description="Disordered" evidence="14">
    <location>
        <begin position="1"/>
        <end position="43"/>
    </location>
</feature>